<keyword evidence="5" id="KW-0418">Kinase</keyword>
<gene>
    <name evidence="6" type="ORF">OSB1V03_LOCUS23459</name>
</gene>
<dbReference type="OrthoDB" id="122279at2759"/>
<dbReference type="GO" id="GO:0045743">
    <property type="term" value="P:positive regulation of fibroblast growth factor receptor signaling pathway"/>
    <property type="evidence" value="ECO:0007669"/>
    <property type="project" value="TreeGrafter"/>
</dbReference>
<keyword evidence="7" id="KW-1185">Reference proteome</keyword>
<keyword evidence="4" id="KW-0808">Transferase</keyword>
<proteinExistence type="predicted"/>
<organism evidence="6">
    <name type="scientific">Medioppia subpectinata</name>
    <dbReference type="NCBI Taxonomy" id="1979941"/>
    <lineage>
        <taxon>Eukaryota</taxon>
        <taxon>Metazoa</taxon>
        <taxon>Ecdysozoa</taxon>
        <taxon>Arthropoda</taxon>
        <taxon>Chelicerata</taxon>
        <taxon>Arachnida</taxon>
        <taxon>Acari</taxon>
        <taxon>Acariformes</taxon>
        <taxon>Sarcoptiformes</taxon>
        <taxon>Oribatida</taxon>
        <taxon>Brachypylina</taxon>
        <taxon>Oppioidea</taxon>
        <taxon>Oppiidae</taxon>
        <taxon>Medioppia</taxon>
    </lineage>
</organism>
<dbReference type="GO" id="GO:0070374">
    <property type="term" value="P:positive regulation of ERK1 and ERK2 cascade"/>
    <property type="evidence" value="ECO:0007669"/>
    <property type="project" value="TreeGrafter"/>
</dbReference>
<evidence type="ECO:0000313" key="6">
    <source>
        <dbReference type="EMBL" id="CAD7651625.1"/>
    </source>
</evidence>
<reference evidence="6" key="1">
    <citation type="submission" date="2020-11" db="EMBL/GenBank/DDBJ databases">
        <authorList>
            <person name="Tran Van P."/>
        </authorList>
    </citation>
    <scope>NUCLEOTIDE SEQUENCE</scope>
</reference>
<evidence type="ECO:0000256" key="1">
    <source>
        <dbReference type="ARBA" id="ARBA00004496"/>
    </source>
</evidence>
<dbReference type="GO" id="GO:0044344">
    <property type="term" value="P:cellular response to fibroblast growth factor stimulus"/>
    <property type="evidence" value="ECO:0007669"/>
    <property type="project" value="TreeGrafter"/>
</dbReference>
<dbReference type="PANTHER" id="PTHR46392:SF1">
    <property type="entry name" value="DUAL SERINE_THREONINE AND TYROSINE PROTEIN KINASE"/>
    <property type="match status" value="1"/>
</dbReference>
<dbReference type="PANTHER" id="PTHR46392">
    <property type="entry name" value="DUAL SERINE/THREONINE AND TYROSINE PROTEIN KINASE"/>
    <property type="match status" value="1"/>
</dbReference>
<keyword evidence="3" id="KW-0723">Serine/threonine-protein kinase</keyword>
<keyword evidence="2" id="KW-0963">Cytoplasm</keyword>
<name>A0A7R9M187_9ACAR</name>
<feature type="non-terminal residue" evidence="6">
    <location>
        <position position="1"/>
    </location>
</feature>
<dbReference type="EMBL" id="CAJPIZ010058833">
    <property type="protein sequence ID" value="CAG2123514.1"/>
    <property type="molecule type" value="Genomic_DNA"/>
</dbReference>
<dbReference type="GO" id="GO:0005737">
    <property type="term" value="C:cytoplasm"/>
    <property type="evidence" value="ECO:0007669"/>
    <property type="project" value="UniProtKB-SubCell"/>
</dbReference>
<evidence type="ECO:0000313" key="7">
    <source>
        <dbReference type="Proteomes" id="UP000759131"/>
    </source>
</evidence>
<evidence type="ECO:0000256" key="2">
    <source>
        <dbReference type="ARBA" id="ARBA00022490"/>
    </source>
</evidence>
<evidence type="ECO:0000256" key="5">
    <source>
        <dbReference type="ARBA" id="ARBA00022777"/>
    </source>
</evidence>
<dbReference type="Proteomes" id="UP000759131">
    <property type="component" value="Unassembled WGS sequence"/>
</dbReference>
<feature type="non-terminal residue" evidence="6">
    <location>
        <position position="154"/>
    </location>
</feature>
<sequence length="154" mass="17614">ASCQEAGDPPEASDALKQILNAAYTIEVNIKSSHNLIRVIWEKMRQMVQTISWKPYPIVDSDWKKYVTNDVLDSLSESRLAKSICLQFRDRLKHSHENFIASLKELEAVHSGRMRRTDDRREQVRKNHAPGFAKFALESTSLIDVIIHGMPQLG</sequence>
<accession>A0A7R9M187</accession>
<dbReference type="AlphaFoldDB" id="A0A7R9M187"/>
<dbReference type="GO" id="GO:0043066">
    <property type="term" value="P:negative regulation of apoptotic process"/>
    <property type="evidence" value="ECO:0007669"/>
    <property type="project" value="TreeGrafter"/>
</dbReference>
<dbReference type="EMBL" id="OC913408">
    <property type="protein sequence ID" value="CAD7651625.1"/>
    <property type="molecule type" value="Genomic_DNA"/>
</dbReference>
<comment type="subcellular location">
    <subcellularLocation>
        <location evidence="1">Cytoplasm</location>
    </subcellularLocation>
</comment>
<dbReference type="InterPro" id="IPR051302">
    <property type="entry name" value="Dual_SerThr-Tyr_Kinase"/>
</dbReference>
<dbReference type="GO" id="GO:0004674">
    <property type="term" value="F:protein serine/threonine kinase activity"/>
    <property type="evidence" value="ECO:0007669"/>
    <property type="project" value="UniProtKB-KW"/>
</dbReference>
<evidence type="ECO:0000256" key="3">
    <source>
        <dbReference type="ARBA" id="ARBA00022527"/>
    </source>
</evidence>
<evidence type="ECO:0000256" key="4">
    <source>
        <dbReference type="ARBA" id="ARBA00022679"/>
    </source>
</evidence>
<protein>
    <submittedName>
        <fullName evidence="6">Uncharacterized protein</fullName>
    </submittedName>
</protein>